<gene>
    <name evidence="1" type="ORF">BCL69_11183</name>
</gene>
<protein>
    <submittedName>
        <fullName evidence="1">Uncharacterized protein</fullName>
    </submittedName>
</protein>
<sequence length="145" mass="16859">MAPRISLCHHWNSCNSWLCRFSSQGSISFAIMMYSRRMPNCTLRLFLTARKNKNNRFDTDDDAPHSPASVCISWARLLKRVFDIDIEHCGGTLKISLPFWNPVQSLKFLTISARPPERHHVHLCRSRVFLIPSDSWPIFFSTLHD</sequence>
<dbReference type="Proteomes" id="UP000324176">
    <property type="component" value="Unassembled WGS sequence"/>
</dbReference>
<name>A0A5D3Y6J5_9PROT</name>
<accession>A0A5D3Y6J5</accession>
<organism evidence="1 2">
    <name type="scientific">Nitrosomonas communis</name>
    <dbReference type="NCBI Taxonomy" id="44574"/>
    <lineage>
        <taxon>Bacteria</taxon>
        <taxon>Pseudomonadati</taxon>
        <taxon>Pseudomonadota</taxon>
        <taxon>Betaproteobacteria</taxon>
        <taxon>Nitrosomonadales</taxon>
        <taxon>Nitrosomonadaceae</taxon>
        <taxon>Nitrosomonas</taxon>
    </lineage>
</organism>
<comment type="caution">
    <text evidence="1">The sequence shown here is derived from an EMBL/GenBank/DDBJ whole genome shotgun (WGS) entry which is preliminary data.</text>
</comment>
<evidence type="ECO:0000313" key="1">
    <source>
        <dbReference type="EMBL" id="TYP70940.1"/>
    </source>
</evidence>
<dbReference type="EMBL" id="VNHT01000118">
    <property type="protein sequence ID" value="TYP70940.1"/>
    <property type="molecule type" value="Genomic_DNA"/>
</dbReference>
<evidence type="ECO:0000313" key="2">
    <source>
        <dbReference type="Proteomes" id="UP000324176"/>
    </source>
</evidence>
<proteinExistence type="predicted"/>
<reference evidence="1 2" key="1">
    <citation type="submission" date="2019-07" db="EMBL/GenBank/DDBJ databases">
        <title>Active sludge and wastewater microbial communities from Klosterneuburg, Austria.</title>
        <authorList>
            <person name="Wagner M."/>
        </authorList>
    </citation>
    <scope>NUCLEOTIDE SEQUENCE [LARGE SCALE GENOMIC DNA]</scope>
    <source>
        <strain evidence="1 2">Nm2</strain>
    </source>
</reference>
<dbReference type="AlphaFoldDB" id="A0A5D3Y6J5"/>